<proteinExistence type="predicted"/>
<reference evidence="2 3" key="1">
    <citation type="submission" date="2024-02" db="EMBL/GenBank/DDBJ databases">
        <title>De novo assembly and annotation of 12 fungi associated with fruit tree decline syndrome in Ontario, Canada.</title>
        <authorList>
            <person name="Sulman M."/>
            <person name="Ellouze W."/>
            <person name="Ilyukhin E."/>
        </authorList>
    </citation>
    <scope>NUCLEOTIDE SEQUENCE [LARGE SCALE GENOMIC DNA]</scope>
    <source>
        <strain evidence="2 3">M1-105</strain>
    </source>
</reference>
<feature type="region of interest" description="Disordered" evidence="1">
    <location>
        <begin position="204"/>
        <end position="236"/>
    </location>
</feature>
<feature type="compositionally biased region" description="Basic and acidic residues" evidence="1">
    <location>
        <begin position="204"/>
        <end position="220"/>
    </location>
</feature>
<evidence type="ECO:0000256" key="1">
    <source>
        <dbReference type="SAM" id="MobiDB-lite"/>
    </source>
</evidence>
<comment type="caution">
    <text evidence="2">The sequence shown here is derived from an EMBL/GenBank/DDBJ whole genome shotgun (WGS) entry which is preliminary data.</text>
</comment>
<protein>
    <submittedName>
        <fullName evidence="2">Uncharacterized protein</fullName>
    </submittedName>
</protein>
<sequence length="271" mass="32426">MIYHLSVVRPLSKSKSSVYKNIELLPELRTLDLDRRFDGGDELERNEERAWEFLSQLQHLERLRLVDAGSYRLARTDTSSYPRETLWHVEYMDLTDKSYGGLDLWDTVHHDAPRERACDHVEHPNFRKPSNLSESTNPVVVDFSRENSEIWCFNFPLPDAVVDRLRKKQRRAELKWERDFLRSQRIKDQAELEMERRIGRSEKLDKLAEQKDQQRKEEVARLQPHKKWHAEVRSRRAGIAKGKGRAERLHLDDEIEWAREDWDSCFNDDYE</sequence>
<evidence type="ECO:0000313" key="3">
    <source>
        <dbReference type="Proteomes" id="UP001521116"/>
    </source>
</evidence>
<keyword evidence="3" id="KW-1185">Reference proteome</keyword>
<organism evidence="2 3">
    <name type="scientific">Neofusicoccum ribis</name>
    <dbReference type="NCBI Taxonomy" id="45134"/>
    <lineage>
        <taxon>Eukaryota</taxon>
        <taxon>Fungi</taxon>
        <taxon>Dikarya</taxon>
        <taxon>Ascomycota</taxon>
        <taxon>Pezizomycotina</taxon>
        <taxon>Dothideomycetes</taxon>
        <taxon>Dothideomycetes incertae sedis</taxon>
        <taxon>Botryosphaeriales</taxon>
        <taxon>Botryosphaeriaceae</taxon>
        <taxon>Neofusicoccum</taxon>
    </lineage>
</organism>
<evidence type="ECO:0000313" key="2">
    <source>
        <dbReference type="EMBL" id="KAL1619302.1"/>
    </source>
</evidence>
<dbReference type="EMBL" id="JAJVDC020000191">
    <property type="protein sequence ID" value="KAL1619302.1"/>
    <property type="molecule type" value="Genomic_DNA"/>
</dbReference>
<gene>
    <name evidence="2" type="ORF">SLS56_010192</name>
</gene>
<dbReference type="Proteomes" id="UP001521116">
    <property type="component" value="Unassembled WGS sequence"/>
</dbReference>
<name>A0ABR3SF60_9PEZI</name>
<accession>A0ABR3SF60</accession>